<dbReference type="PANTHER" id="PTHR34413">
    <property type="entry name" value="PROPHAGE TAIL FIBER ASSEMBLY PROTEIN HOMOLOG TFAE-RELATED-RELATED"/>
    <property type="match status" value="1"/>
</dbReference>
<protein>
    <submittedName>
        <fullName evidence="2">Tail fiber assembly protein</fullName>
    </submittedName>
</protein>
<evidence type="ECO:0000313" key="1">
    <source>
        <dbReference type="EMBL" id="EFJ6484834.1"/>
    </source>
</evidence>
<evidence type="ECO:0000313" key="2">
    <source>
        <dbReference type="EMBL" id="QRZ97674.1"/>
    </source>
</evidence>
<dbReference type="Pfam" id="PF02413">
    <property type="entry name" value="Caudo_TAP"/>
    <property type="match status" value="1"/>
</dbReference>
<dbReference type="InterPro" id="IPR003458">
    <property type="entry name" value="Phage_T4_Gp38_tail_assem"/>
</dbReference>
<name>A0A3Z4WA10_ECOLX</name>
<gene>
    <name evidence="1" type="ORF">A2J79_005316</name>
    <name evidence="2" type="ORF">JNP96_00870</name>
</gene>
<reference evidence="1" key="1">
    <citation type="submission" date="2020-02" db="EMBL/GenBank/DDBJ databases">
        <authorList>
            <person name="Ashton P.M."/>
            <person name="Dallman T."/>
            <person name="Nair S."/>
            <person name="De Pinna E."/>
            <person name="Peters T."/>
            <person name="Grant K."/>
        </authorList>
    </citation>
    <scope>NUCLEOTIDE SEQUENCE</scope>
    <source>
        <strain evidence="1">93335</strain>
    </source>
</reference>
<dbReference type="PANTHER" id="PTHR34413:SF2">
    <property type="entry name" value="PROPHAGE TAIL FIBER ASSEMBLY PROTEIN HOMOLOG TFAE-RELATED"/>
    <property type="match status" value="1"/>
</dbReference>
<sequence length="142" mass="15980">MYVWSAKANGFFPISEKEKFEASGLWPDDGVIVSEEEHKKLFMDIPPGKQIGTLNGKPALIDIPQPTKKELIAIAEVKKSQLREKADSEISWRQDAVDADIATDEEATTLTQWKKYRVLLMRVDTSTAPDIEWPTPPAVQAR</sequence>
<proteinExistence type="predicted"/>
<dbReference type="EMBL" id="CP070393">
    <property type="protein sequence ID" value="QRZ97674.1"/>
    <property type="molecule type" value="Genomic_DNA"/>
</dbReference>
<evidence type="ECO:0000313" key="3">
    <source>
        <dbReference type="Proteomes" id="UP000663166"/>
    </source>
</evidence>
<dbReference type="InterPro" id="IPR051220">
    <property type="entry name" value="TFA_Chaperone"/>
</dbReference>
<accession>A0A3Z4WA10</accession>
<dbReference type="EMBL" id="AATCLQ010000136">
    <property type="protein sequence ID" value="EFJ6484834.1"/>
    <property type="molecule type" value="Genomic_DNA"/>
</dbReference>
<dbReference type="AlphaFoldDB" id="A0A3Z4WA10"/>
<dbReference type="RefSeq" id="WP_000289819.1">
    <property type="nucleotide sequence ID" value="NZ_AP021890.1"/>
</dbReference>
<dbReference type="Proteomes" id="UP000711811">
    <property type="component" value="Unassembled WGS sequence"/>
</dbReference>
<reference evidence="2" key="2">
    <citation type="submission" date="2021-02" db="EMBL/GenBank/DDBJ databases">
        <title>Co-localization of colistin and carbapenem -resistance genes on a novel transferable IncHI2 plasmid in Escherichia coli from chicken-origin.</title>
        <authorList>
            <person name="Hoffmann M."/>
            <person name="Balkey M."/>
            <person name="Ronco T."/>
            <person name="Hendriksen R.S."/>
        </authorList>
    </citation>
    <scope>NUCLEOTIDE SEQUENCE</scope>
    <source>
        <strain evidence="2">CFSAN083829</strain>
    </source>
</reference>
<organism evidence="2 3">
    <name type="scientific">Escherichia coli</name>
    <dbReference type="NCBI Taxonomy" id="562"/>
    <lineage>
        <taxon>Bacteria</taxon>
        <taxon>Pseudomonadati</taxon>
        <taxon>Pseudomonadota</taxon>
        <taxon>Gammaproteobacteria</taxon>
        <taxon>Enterobacterales</taxon>
        <taxon>Enterobacteriaceae</taxon>
        <taxon>Escherichia</taxon>
    </lineage>
</organism>
<dbReference type="Proteomes" id="UP000663166">
    <property type="component" value="Chromosome"/>
</dbReference>